<dbReference type="PANTHER" id="PTHR30294:SF46">
    <property type="entry name" value="ABC TRANSPORTER PERMEASE"/>
    <property type="match status" value="1"/>
</dbReference>
<feature type="transmembrane region" description="Helical" evidence="6">
    <location>
        <begin position="256"/>
        <end position="278"/>
    </location>
</feature>
<feature type="transmembrane region" description="Helical" evidence="6">
    <location>
        <begin position="345"/>
        <end position="365"/>
    </location>
</feature>
<dbReference type="InterPro" id="IPR013525">
    <property type="entry name" value="ABC2_TM"/>
</dbReference>
<evidence type="ECO:0000313" key="8">
    <source>
        <dbReference type="EMBL" id="RDC56359.1"/>
    </source>
</evidence>
<comment type="caution">
    <text evidence="8">The sequence shown here is derived from an EMBL/GenBank/DDBJ whole genome shotgun (WGS) entry which is preliminary data.</text>
</comment>
<comment type="subcellular location">
    <subcellularLocation>
        <location evidence="1">Cell membrane</location>
        <topology evidence="1">Multi-pass membrane protein</topology>
    </subcellularLocation>
</comment>
<keyword evidence="9" id="KW-1185">Reference proteome</keyword>
<dbReference type="GO" id="GO:0140359">
    <property type="term" value="F:ABC-type transporter activity"/>
    <property type="evidence" value="ECO:0007669"/>
    <property type="project" value="InterPro"/>
</dbReference>
<feature type="domain" description="ABC-2 type transporter transmembrane" evidence="7">
    <location>
        <begin position="19"/>
        <end position="360"/>
    </location>
</feature>
<dbReference type="Proteomes" id="UP000253961">
    <property type="component" value="Unassembled WGS sequence"/>
</dbReference>
<evidence type="ECO:0000256" key="5">
    <source>
        <dbReference type="ARBA" id="ARBA00023136"/>
    </source>
</evidence>
<dbReference type="Gene3D" id="3.40.1710.10">
    <property type="entry name" value="abc type-2 transporter like domain"/>
    <property type="match status" value="1"/>
</dbReference>
<dbReference type="InterPro" id="IPR051449">
    <property type="entry name" value="ABC-2_transporter_component"/>
</dbReference>
<evidence type="ECO:0000256" key="3">
    <source>
        <dbReference type="ARBA" id="ARBA00022692"/>
    </source>
</evidence>
<keyword evidence="4 6" id="KW-1133">Transmembrane helix</keyword>
<dbReference type="EMBL" id="QPKV01000004">
    <property type="protein sequence ID" value="RDC56359.1"/>
    <property type="molecule type" value="Genomic_DNA"/>
</dbReference>
<dbReference type="Pfam" id="PF12698">
    <property type="entry name" value="ABC2_membrane_3"/>
    <property type="match status" value="1"/>
</dbReference>
<evidence type="ECO:0000256" key="2">
    <source>
        <dbReference type="ARBA" id="ARBA00022475"/>
    </source>
</evidence>
<dbReference type="AlphaFoldDB" id="A0A369Q095"/>
<evidence type="ECO:0000259" key="7">
    <source>
        <dbReference type="Pfam" id="PF12698"/>
    </source>
</evidence>
<keyword evidence="2" id="KW-1003">Cell membrane</keyword>
<keyword evidence="3 6" id="KW-0812">Transmembrane</keyword>
<gene>
    <name evidence="8" type="ORF">DU508_12200</name>
</gene>
<evidence type="ECO:0000256" key="6">
    <source>
        <dbReference type="SAM" id="Phobius"/>
    </source>
</evidence>
<protein>
    <submittedName>
        <fullName evidence="8">ABC transporter permease</fullName>
    </submittedName>
</protein>
<feature type="transmembrane region" description="Helical" evidence="6">
    <location>
        <begin position="315"/>
        <end position="333"/>
    </location>
</feature>
<feature type="transmembrane region" description="Helical" evidence="6">
    <location>
        <begin position="172"/>
        <end position="199"/>
    </location>
</feature>
<evidence type="ECO:0000256" key="1">
    <source>
        <dbReference type="ARBA" id="ARBA00004651"/>
    </source>
</evidence>
<dbReference type="OrthoDB" id="9811522at2"/>
<proteinExistence type="predicted"/>
<evidence type="ECO:0000256" key="4">
    <source>
        <dbReference type="ARBA" id="ARBA00022989"/>
    </source>
</evidence>
<dbReference type="GO" id="GO:0005886">
    <property type="term" value="C:plasma membrane"/>
    <property type="evidence" value="ECO:0007669"/>
    <property type="project" value="UniProtKB-SubCell"/>
</dbReference>
<name>A0A369Q095_9SPHI</name>
<evidence type="ECO:0000313" key="9">
    <source>
        <dbReference type="Proteomes" id="UP000253961"/>
    </source>
</evidence>
<sequence length="369" mass="41538">MKDLLFLFKREFLLFFGNKIMVVLYIGGPILYGILFGIVFSKGKLTELPIVVIDKDSSPTSNRLIDMLNDNELLKVSAVKSENVAMKKTFMSGKTYAVISIPEDFEARIMLKTRPEISVYINNSNLLASGYAQRGILAVTGTLNAVLTATSGRQPEAFHLNTFRLYNPASNYLMFVWPSYLAIILQSVIMVVIALSFAAEFENGTFKELTFKSKSVLMLITGKVIPYWTMAIGLLCILGIYFYFFKLQLPEHLGQALLVTALFIATISFQGIIAGTLFKSQLKSIQFLMVLSLPSYISSGFSWPYESYGWAAQTFGALFPIMPFVNGFRILFIEHGNINHITNYVTMQLIQLIVYFLIATVLIRYKKAH</sequence>
<reference evidence="8 9" key="1">
    <citation type="submission" date="2018-07" db="EMBL/GenBank/DDBJ databases">
        <title>Pedobacter sp. nov., isolated from soil.</title>
        <authorList>
            <person name="Zhou L.Y."/>
            <person name="Du Z.J."/>
        </authorList>
    </citation>
    <scope>NUCLEOTIDE SEQUENCE [LARGE SCALE GENOMIC DNA]</scope>
    <source>
        <strain evidence="8 9">JDX94</strain>
    </source>
</reference>
<organism evidence="8 9">
    <name type="scientific">Pedobacter chinensis</name>
    <dbReference type="NCBI Taxonomy" id="2282421"/>
    <lineage>
        <taxon>Bacteria</taxon>
        <taxon>Pseudomonadati</taxon>
        <taxon>Bacteroidota</taxon>
        <taxon>Sphingobacteriia</taxon>
        <taxon>Sphingobacteriales</taxon>
        <taxon>Sphingobacteriaceae</taxon>
        <taxon>Pedobacter</taxon>
    </lineage>
</organism>
<dbReference type="RefSeq" id="WP_115403087.1">
    <property type="nucleotide sequence ID" value="NZ_QPKV01000004.1"/>
</dbReference>
<feature type="transmembrane region" description="Helical" evidence="6">
    <location>
        <begin position="225"/>
        <end position="244"/>
    </location>
</feature>
<feature type="transmembrane region" description="Helical" evidence="6">
    <location>
        <begin position="20"/>
        <end position="40"/>
    </location>
</feature>
<keyword evidence="5 6" id="KW-0472">Membrane</keyword>
<dbReference type="PANTHER" id="PTHR30294">
    <property type="entry name" value="MEMBRANE COMPONENT OF ABC TRANSPORTER YHHJ-RELATED"/>
    <property type="match status" value="1"/>
</dbReference>
<accession>A0A369Q095</accession>